<dbReference type="SUPFAM" id="SSF159594">
    <property type="entry name" value="XCC0632-like"/>
    <property type="match status" value="1"/>
</dbReference>
<dbReference type="RefSeq" id="WP_184704803.1">
    <property type="nucleotide sequence ID" value="NZ_JACHKZ010000002.1"/>
</dbReference>
<dbReference type="PROSITE" id="PS51257">
    <property type="entry name" value="PROKAR_LIPOPROTEIN"/>
    <property type="match status" value="1"/>
</dbReference>
<dbReference type="Proteomes" id="UP000562492">
    <property type="component" value="Unassembled WGS sequence"/>
</dbReference>
<organism evidence="2 3">
    <name type="scientific">Comamonas odontotermitis</name>
    <dbReference type="NCBI Taxonomy" id="379895"/>
    <lineage>
        <taxon>Bacteria</taxon>
        <taxon>Pseudomonadati</taxon>
        <taxon>Pseudomonadota</taxon>
        <taxon>Betaproteobacteria</taxon>
        <taxon>Burkholderiales</taxon>
        <taxon>Comamonadaceae</taxon>
        <taxon>Comamonas</taxon>
    </lineage>
</organism>
<comment type="caution">
    <text evidence="2">The sequence shown here is derived from an EMBL/GenBank/DDBJ whole genome shotgun (WGS) entry which is preliminary data.</text>
</comment>
<name>A0ABR6RB62_9BURK</name>
<feature type="domain" description="ABC-type transport auxiliary lipoprotein component" evidence="1">
    <location>
        <begin position="46"/>
        <end position="216"/>
    </location>
</feature>
<dbReference type="Gene3D" id="3.40.50.10610">
    <property type="entry name" value="ABC-type transport auxiliary lipoprotein component"/>
    <property type="match status" value="1"/>
</dbReference>
<dbReference type="Pfam" id="PF03886">
    <property type="entry name" value="ABC_trans_aux"/>
    <property type="match status" value="1"/>
</dbReference>
<evidence type="ECO:0000313" key="3">
    <source>
        <dbReference type="Proteomes" id="UP000562492"/>
    </source>
</evidence>
<dbReference type="InterPro" id="IPR005586">
    <property type="entry name" value="ABC_trans_aux"/>
</dbReference>
<protein>
    <submittedName>
        <fullName evidence="2">Cholesterol transport system auxiliary component</fullName>
    </submittedName>
</protein>
<dbReference type="EMBL" id="JACHKZ010000002">
    <property type="protein sequence ID" value="MBB6576374.1"/>
    <property type="molecule type" value="Genomic_DNA"/>
</dbReference>
<evidence type="ECO:0000313" key="2">
    <source>
        <dbReference type="EMBL" id="MBB6576374.1"/>
    </source>
</evidence>
<sequence length="225" mass="23884">MSKLNPHALTGYARRALVAAGVLALLAGCSALPQKPAPVARYDFGLQAPQAAGTALPKTSAQAPLVLAQVRASGMPEASASILYRLAYANDRELRPYTQARWAAPAEQLIQQRVRDTLAQQRAVLLDDDGATQALQLPALPAMLRLDVEEFSQVFDSTTSSRGVLRLRATLTEVSPRGEKWLGQQVFSLSQPAASADAAGGTAALAMAVGEAAQQLDAWLRQQGR</sequence>
<gene>
    <name evidence="2" type="ORF">HNP33_000422</name>
</gene>
<reference evidence="2 3" key="1">
    <citation type="submission" date="2020-08" db="EMBL/GenBank/DDBJ databases">
        <title>Functional genomics of gut bacteria from endangered species of beetles.</title>
        <authorList>
            <person name="Carlos-Shanley C."/>
        </authorList>
    </citation>
    <scope>NUCLEOTIDE SEQUENCE [LARGE SCALE GENOMIC DNA]</scope>
    <source>
        <strain evidence="2 3">S00124</strain>
    </source>
</reference>
<keyword evidence="3" id="KW-1185">Reference proteome</keyword>
<accession>A0ABR6RB62</accession>
<proteinExistence type="predicted"/>
<evidence type="ECO:0000259" key="1">
    <source>
        <dbReference type="Pfam" id="PF03886"/>
    </source>
</evidence>